<keyword evidence="2" id="KW-1185">Reference proteome</keyword>
<evidence type="ECO:0000313" key="1">
    <source>
        <dbReference type="EMBL" id="KAJ3523889.1"/>
    </source>
</evidence>
<dbReference type="Proteomes" id="UP001148662">
    <property type="component" value="Unassembled WGS sequence"/>
</dbReference>
<name>A0ACC1RPM9_9APHY</name>
<evidence type="ECO:0000313" key="2">
    <source>
        <dbReference type="Proteomes" id="UP001148662"/>
    </source>
</evidence>
<protein>
    <submittedName>
        <fullName evidence="1">Uncharacterized protein</fullName>
    </submittedName>
</protein>
<proteinExistence type="predicted"/>
<comment type="caution">
    <text evidence="1">The sequence shown here is derived from an EMBL/GenBank/DDBJ whole genome shotgun (WGS) entry which is preliminary data.</text>
</comment>
<gene>
    <name evidence="1" type="ORF">NM688_g8651</name>
</gene>
<sequence>MSMKIPTTTKESRKESKPFIAAPPRADLGPPITVLWIAIDMANDYDADATELLETYDFLMKYIIIAVEQVKQGRGSHVCFTSSSITPNSEARRETDKTAGTHDTTVRSHAVVHEAQLWDTAGQERFRSVTRSYYRGAAGAILVYDITSRASFLNLSRWLADARALGSPQLVTVLVGNKSDREEDREVEWAEASRWAAENDVHFLEASSLTGDNVEAPFLLCARSILLAIESGALDPEKAGSGVSYGDPPGISSDAVTHTLPSSTSLGTQSQVLIKDTSTVLSVVSPASRQSGPPSAVVVTGSVSVERSSSATPSRSSAQSAAGESNVAFPHSIAASQTIVPHKSSNAVLLSSASRVRSAESSSPALRQNNPPSASSSSPATGLHLSQSSFVHPVETDQVSASQPVRSVSPLAAVPPVEPDGPLSPTSVVAHFSSPRNVTSIAPVSEFEAPSAAPASATPRVSLSSSVKVSSVSIETSRQPVAPVPSVLSVAR</sequence>
<dbReference type="EMBL" id="JANHOG010002393">
    <property type="protein sequence ID" value="KAJ3523889.1"/>
    <property type="molecule type" value="Genomic_DNA"/>
</dbReference>
<accession>A0ACC1RPM9</accession>
<organism evidence="1 2">
    <name type="scientific">Phlebia brevispora</name>
    <dbReference type="NCBI Taxonomy" id="194682"/>
    <lineage>
        <taxon>Eukaryota</taxon>
        <taxon>Fungi</taxon>
        <taxon>Dikarya</taxon>
        <taxon>Basidiomycota</taxon>
        <taxon>Agaricomycotina</taxon>
        <taxon>Agaricomycetes</taxon>
        <taxon>Polyporales</taxon>
        <taxon>Meruliaceae</taxon>
        <taxon>Phlebia</taxon>
    </lineage>
</organism>
<reference evidence="1" key="1">
    <citation type="submission" date="2022-07" db="EMBL/GenBank/DDBJ databases">
        <title>Genome Sequence of Phlebia brevispora.</title>
        <authorList>
            <person name="Buettner E."/>
        </authorList>
    </citation>
    <scope>NUCLEOTIDE SEQUENCE</scope>
    <source>
        <strain evidence="1">MPL23</strain>
    </source>
</reference>